<dbReference type="OMA" id="NHQKNFV"/>
<reference evidence="11" key="1">
    <citation type="journal article" date="2012" name="G3 (Bethesda)">
        <title>Pichia sorbitophila, an interspecies yeast hybrid reveals early steps of genome resolution following polyploidization.</title>
        <authorList>
            <person name="Leh Louis V."/>
            <person name="Despons L."/>
            <person name="Friedrich A."/>
            <person name="Martin T."/>
            <person name="Durrens P."/>
            <person name="Casaregola S."/>
            <person name="Neuveglise C."/>
            <person name="Fairhead C."/>
            <person name="Marck C."/>
            <person name="Cruz J.A."/>
            <person name="Straub M.L."/>
            <person name="Kugler V."/>
            <person name="Sacerdot C."/>
            <person name="Uzunov Z."/>
            <person name="Thierry A."/>
            <person name="Weiss S."/>
            <person name="Bleykasten C."/>
            <person name="De Montigny J."/>
            <person name="Jacques N."/>
            <person name="Jung P."/>
            <person name="Lemaire M."/>
            <person name="Mallet S."/>
            <person name="Morel G."/>
            <person name="Richard G.F."/>
            <person name="Sarkar A."/>
            <person name="Savel G."/>
            <person name="Schacherer J."/>
            <person name="Seret M.L."/>
            <person name="Talla E."/>
            <person name="Samson G."/>
            <person name="Jubin C."/>
            <person name="Poulain J."/>
            <person name="Vacherie B."/>
            <person name="Barbe V."/>
            <person name="Pelletier E."/>
            <person name="Sherman D.J."/>
            <person name="Westhof E."/>
            <person name="Weissenbach J."/>
            <person name="Baret P.V."/>
            <person name="Wincker P."/>
            <person name="Gaillardin C."/>
            <person name="Dujon B."/>
            <person name="Souciet J.L."/>
        </authorList>
    </citation>
    <scope>NUCLEOTIDE SEQUENCE [LARGE SCALE GENOMIC DNA]</scope>
    <source>
        <strain evidence="11">CBS 270.75 / DBVPG 7215 / KCTC 17166 / NRRL Y-17582</strain>
    </source>
</reference>
<name>G8JX78_ERECY</name>
<dbReference type="GO" id="GO:0051307">
    <property type="term" value="P:meiotic chromosome separation"/>
    <property type="evidence" value="ECO:0007669"/>
    <property type="project" value="EnsemblFungi"/>
</dbReference>
<dbReference type="GO" id="GO:0070058">
    <property type="term" value="P:tRNA gene clustering"/>
    <property type="evidence" value="ECO:0007669"/>
    <property type="project" value="EnsemblFungi"/>
</dbReference>
<dbReference type="STRING" id="931890.G8JX78"/>
<evidence type="ECO:0000256" key="1">
    <source>
        <dbReference type="ARBA" id="ARBA00004286"/>
    </source>
</evidence>
<protein>
    <recommendedName>
        <fullName evidence="9">Nuclear condensin complex subunit 3 C-terminal domain-containing protein</fullName>
    </recommendedName>
</protein>
<dbReference type="GeneID" id="11471501"/>
<dbReference type="GO" id="GO:0070550">
    <property type="term" value="P:rDNA chromatin condensation"/>
    <property type="evidence" value="ECO:0007669"/>
    <property type="project" value="EnsemblFungi"/>
</dbReference>
<dbReference type="OrthoDB" id="27187at2759"/>
<dbReference type="GO" id="GO:1903342">
    <property type="term" value="P:negative regulation of meiotic DNA double-strand break formation"/>
    <property type="evidence" value="ECO:0007669"/>
    <property type="project" value="EnsemblFungi"/>
</dbReference>
<dbReference type="AlphaFoldDB" id="G8JX78"/>
<sequence length="996" mass="113235">MAAEASMEQSILTNKDTLPNGINTTEETSVNQKIFRAIAEVFQSAQSTYAGHRRHIAVLNKVYSKCIEQQLHESFNYWFNKLVVRILSLKKQEIIGDRIVRLVAAFIASNELALQKKRAENGGDEKTEQIFGAFLNQFIRFLLHGIESRDKNVRYRVTQLLAVIMDNMGEIDEELYDLIIWSMQKRVHDKEPNVRVQAIFCLTKFQDDEHESLDSSADPATESLVHALQNDPSAEIRRAAMLNLANNKNTQHLIFERARDVAAINRRLIYSKVLKSMGPKVFTQLDSSLLDQLVQLGLEDRDETVRQACGKLVAFDWLNLMDGDIIDLLDKLDVTKGKVAEKAMCALFEYRSDIVNKIKFPKDVWDNFSIITVFLLKSFYYHCLEHEMNELIEENFPETMVLSKYITTYISKRYESKDEQSQIDEKALDFIIEQLLYIAYKYDFSDEIGRRDMLNLVRNLLFNKDLSESLVKISLKVLKVLSINERDFITMSVEIITDIRDEDIEKQENEEVGHNSISKNRKDDVIDEEKDEVDEDKDYCAVESFHSAVDDLVSGNINACDSNNTVVIEEKQPSPESLLVCLKLTRYMLELVEKPLKQNIMISSLIDTLITPAVRNTQSDIRELGVRCLGLCCLLDVQLATESMYILGMCVSKGNVALKNIALQVIIDIFSVHGSKVVDGEGKVDSISLHKIFYKILKNNELADCQTVAAEGLCKLFLGDVFIDDDLFETLVLSYFSPANSGNEALIQAFAFCLPVYCFSHFNHQQRMARVASDVLLRLSMLWDDLQNPTDGSNMSKDSMLKPNAIFQQLINWTDPCRLVAEDEKSAATNECHIDFLLDILRSYYRFERKDVKKMLITNLSRFKVTGQHSVVKIKEAIEHLEDILENDTTDKTCKNCLNALLENYKSLVPEAEEHSINTTKQEDDNSIGEFSAILAGADNSSLDVAGSSTQSELNTESFIKDSGNGQLQSENTEQGILNTLDNPPSRKRLRSADDS</sequence>
<evidence type="ECO:0000256" key="8">
    <source>
        <dbReference type="SAM" id="MobiDB-lite"/>
    </source>
</evidence>
<dbReference type="Pfam" id="PF12719">
    <property type="entry name" value="Cnd3"/>
    <property type="match status" value="1"/>
</dbReference>
<dbReference type="InterPro" id="IPR027165">
    <property type="entry name" value="CND3"/>
</dbReference>
<dbReference type="HOGENOM" id="CLU_004446_1_1_1"/>
<dbReference type="GO" id="GO:0000793">
    <property type="term" value="C:condensed chromosome"/>
    <property type="evidence" value="ECO:0007669"/>
    <property type="project" value="TreeGrafter"/>
</dbReference>
<dbReference type="GO" id="GO:0003682">
    <property type="term" value="F:chromatin binding"/>
    <property type="evidence" value="ECO:0007669"/>
    <property type="project" value="EnsemblFungi"/>
</dbReference>
<dbReference type="GO" id="GO:0051301">
    <property type="term" value="P:cell division"/>
    <property type="evidence" value="ECO:0007669"/>
    <property type="project" value="UniProtKB-KW"/>
</dbReference>
<dbReference type="GO" id="GO:0007130">
    <property type="term" value="P:synaptonemal complex assembly"/>
    <property type="evidence" value="ECO:0007669"/>
    <property type="project" value="EnsemblFungi"/>
</dbReference>
<evidence type="ECO:0000256" key="5">
    <source>
        <dbReference type="ARBA" id="ARBA00022776"/>
    </source>
</evidence>
<keyword evidence="4" id="KW-0132">Cell division</keyword>
<dbReference type="SUPFAM" id="SSF48371">
    <property type="entry name" value="ARM repeat"/>
    <property type="match status" value="1"/>
</dbReference>
<dbReference type="InterPro" id="IPR011989">
    <property type="entry name" value="ARM-like"/>
</dbReference>
<dbReference type="EMBL" id="CP002504">
    <property type="protein sequence ID" value="AET41452.1"/>
    <property type="molecule type" value="Genomic_DNA"/>
</dbReference>
<dbReference type="RefSeq" id="XP_003648269.1">
    <property type="nucleotide sequence ID" value="XM_003648221.1"/>
</dbReference>
<keyword evidence="6" id="KW-0226">DNA condensation</keyword>
<evidence type="ECO:0000256" key="2">
    <source>
        <dbReference type="ARBA" id="ARBA00006533"/>
    </source>
</evidence>
<comment type="similarity">
    <text evidence="2">Belongs to the CND3 (condensin subunit 3) family.</text>
</comment>
<keyword evidence="11" id="KW-1185">Reference proteome</keyword>
<gene>
    <name evidence="10" type="ordered locus">Ecym_8165</name>
</gene>
<dbReference type="GO" id="GO:0010032">
    <property type="term" value="P:meiotic chromosome condensation"/>
    <property type="evidence" value="ECO:0007669"/>
    <property type="project" value="EnsemblFungi"/>
</dbReference>
<keyword evidence="3" id="KW-0158">Chromosome</keyword>
<dbReference type="InterPro" id="IPR025977">
    <property type="entry name" value="Cnd3_C"/>
</dbReference>
<dbReference type="Proteomes" id="UP000006790">
    <property type="component" value="Chromosome 8"/>
</dbReference>
<dbReference type="Gene3D" id="1.25.10.10">
    <property type="entry name" value="Leucine-rich Repeat Variant"/>
    <property type="match status" value="1"/>
</dbReference>
<dbReference type="PANTHER" id="PTHR14418">
    <property type="entry name" value="CONDENSIN COMPLEX SUBUNIT 3-RELATED"/>
    <property type="match status" value="1"/>
</dbReference>
<dbReference type="KEGG" id="erc:Ecym_8165"/>
<organism evidence="10 11">
    <name type="scientific">Eremothecium cymbalariae (strain CBS 270.75 / DBVPG 7215 / KCTC 17166 / NRRL Y-17582)</name>
    <name type="common">Yeast</name>
    <dbReference type="NCBI Taxonomy" id="931890"/>
    <lineage>
        <taxon>Eukaryota</taxon>
        <taxon>Fungi</taxon>
        <taxon>Dikarya</taxon>
        <taxon>Ascomycota</taxon>
        <taxon>Saccharomycotina</taxon>
        <taxon>Saccharomycetes</taxon>
        <taxon>Saccharomycetales</taxon>
        <taxon>Saccharomycetaceae</taxon>
        <taxon>Eremothecium</taxon>
    </lineage>
</organism>
<comment type="subcellular location">
    <subcellularLocation>
        <location evidence="1">Chromosome</location>
    </subcellularLocation>
</comment>
<dbReference type="FunCoup" id="G8JX78">
    <property type="interactions" value="251"/>
</dbReference>
<evidence type="ECO:0000256" key="4">
    <source>
        <dbReference type="ARBA" id="ARBA00022618"/>
    </source>
</evidence>
<dbReference type="GO" id="GO:0000796">
    <property type="term" value="C:condensin complex"/>
    <property type="evidence" value="ECO:0007669"/>
    <property type="project" value="EnsemblFungi"/>
</dbReference>
<evidence type="ECO:0000256" key="3">
    <source>
        <dbReference type="ARBA" id="ARBA00022454"/>
    </source>
</evidence>
<keyword evidence="7" id="KW-0131">Cell cycle</keyword>
<evidence type="ECO:0000256" key="6">
    <source>
        <dbReference type="ARBA" id="ARBA00023067"/>
    </source>
</evidence>
<evidence type="ECO:0000313" key="11">
    <source>
        <dbReference type="Proteomes" id="UP000006790"/>
    </source>
</evidence>
<proteinExistence type="inferred from homology"/>
<keyword evidence="5" id="KW-0498">Mitosis</keyword>
<evidence type="ECO:0000259" key="9">
    <source>
        <dbReference type="Pfam" id="PF12719"/>
    </source>
</evidence>
<accession>G8JX78</accession>
<feature type="compositionally biased region" description="Polar residues" evidence="8">
    <location>
        <begin position="944"/>
        <end position="983"/>
    </location>
</feature>
<dbReference type="GO" id="GO:0007076">
    <property type="term" value="P:mitotic chromosome condensation"/>
    <property type="evidence" value="ECO:0007669"/>
    <property type="project" value="EnsemblFungi"/>
</dbReference>
<dbReference type="InParanoid" id="G8JX78"/>
<evidence type="ECO:0000313" key="10">
    <source>
        <dbReference type="EMBL" id="AET41452.1"/>
    </source>
</evidence>
<feature type="region of interest" description="Disordered" evidence="8">
    <location>
        <begin position="944"/>
        <end position="996"/>
    </location>
</feature>
<evidence type="ECO:0000256" key="7">
    <source>
        <dbReference type="ARBA" id="ARBA00023306"/>
    </source>
</evidence>
<dbReference type="InterPro" id="IPR016024">
    <property type="entry name" value="ARM-type_fold"/>
</dbReference>
<dbReference type="eggNOG" id="KOG2025">
    <property type="taxonomic scope" value="Eukaryota"/>
</dbReference>
<dbReference type="PANTHER" id="PTHR14418:SF5">
    <property type="entry name" value="CONDENSIN COMPLEX SUBUNIT 3"/>
    <property type="match status" value="1"/>
</dbReference>
<feature type="domain" description="Nuclear condensin complex subunit 3 C-terminal" evidence="9">
    <location>
        <begin position="581"/>
        <end position="864"/>
    </location>
</feature>